<accession>A0A1M5L9Z3</accession>
<dbReference type="InterPro" id="IPR013355">
    <property type="entry name" value="Pilus_4_PilQ"/>
</dbReference>
<organism evidence="10 11">
    <name type="scientific">Hydrocarboniphaga daqingensis</name>
    <dbReference type="NCBI Taxonomy" id="490188"/>
    <lineage>
        <taxon>Bacteria</taxon>
        <taxon>Pseudomonadati</taxon>
        <taxon>Pseudomonadota</taxon>
        <taxon>Gammaproteobacteria</taxon>
        <taxon>Nevskiales</taxon>
        <taxon>Nevskiaceae</taxon>
        <taxon>Hydrocarboniphaga</taxon>
    </lineage>
</organism>
<dbReference type="PRINTS" id="PR00811">
    <property type="entry name" value="BCTERIALGSPD"/>
</dbReference>
<gene>
    <name evidence="10" type="ORF">SAMN04488068_0784</name>
</gene>
<dbReference type="Gene3D" id="2.60.40.3500">
    <property type="match status" value="1"/>
</dbReference>
<dbReference type="InterPro" id="IPR011662">
    <property type="entry name" value="Secretin/TonB_short_N"/>
</dbReference>
<dbReference type="Proteomes" id="UP000199758">
    <property type="component" value="Unassembled WGS sequence"/>
</dbReference>
<dbReference type="Gene3D" id="2.60.40.3470">
    <property type="match status" value="1"/>
</dbReference>
<dbReference type="InterPro" id="IPR001775">
    <property type="entry name" value="GspD/PilQ"/>
</dbReference>
<dbReference type="EMBL" id="FQWZ01000002">
    <property type="protein sequence ID" value="SHG61780.1"/>
    <property type="molecule type" value="Genomic_DNA"/>
</dbReference>
<dbReference type="RefSeq" id="WP_245793107.1">
    <property type="nucleotide sequence ID" value="NZ_FQWZ01000002.1"/>
</dbReference>
<dbReference type="Pfam" id="PF11741">
    <property type="entry name" value="AMIN"/>
    <property type="match status" value="2"/>
</dbReference>
<dbReference type="STRING" id="490188.SAMN04488068_0784"/>
<dbReference type="NCBIfam" id="TIGR02515">
    <property type="entry name" value="IV_pilus_PilQ"/>
    <property type="match status" value="1"/>
</dbReference>
<comment type="similarity">
    <text evidence="7">Belongs to the bacterial secretin family.</text>
</comment>
<dbReference type="Gene3D" id="3.30.1370.120">
    <property type="match status" value="1"/>
</dbReference>
<proteinExistence type="inferred from homology"/>
<dbReference type="GO" id="GO:0009279">
    <property type="term" value="C:cell outer membrane"/>
    <property type="evidence" value="ECO:0007669"/>
    <property type="project" value="UniProtKB-SubCell"/>
</dbReference>
<dbReference type="Gene3D" id="3.30.1370.130">
    <property type="match status" value="1"/>
</dbReference>
<evidence type="ECO:0000256" key="7">
    <source>
        <dbReference type="RuleBase" id="RU004003"/>
    </source>
</evidence>
<dbReference type="SMART" id="SM00965">
    <property type="entry name" value="STN"/>
    <property type="match status" value="1"/>
</dbReference>
<evidence type="ECO:0000256" key="3">
    <source>
        <dbReference type="ARBA" id="ARBA00022729"/>
    </source>
</evidence>
<dbReference type="AlphaFoldDB" id="A0A1M5L9Z3"/>
<keyword evidence="6" id="KW-0998">Cell outer membrane</keyword>
<dbReference type="InterPro" id="IPR038591">
    <property type="entry name" value="NolW-like_sf"/>
</dbReference>
<evidence type="ECO:0000256" key="1">
    <source>
        <dbReference type="ARBA" id="ARBA00004370"/>
    </source>
</evidence>
<sequence length="758" mass="81054">MTSQSESPTGHRSPRRSVTRLASAPLTWPLRLTIIMVLVLVLAAPLAQAQTSADPAVPSRALQSIDASPLANGRVLVTLTLSSAAPEPVVFATDRPARLSVDLPATRIALAERVRKVNLGRVRNTIAADAADRSRVVIELSELAPYTLRVDGNKVFLQIAGADESPSVIAGMTRPQPEGTATPASPAPAAALVAEPATPASRPAPASALTITAIDFRRGEKGEGRIVVALNNPQASVDVSDEGGKVRARFRNATLTGALMRRLDVLDFATPVKFIDTQRSGMDAEIIITPVAGADYEQVAYQNGSQYTIELQPLTTTQKEERKRNEPQYTGERISLSFQNIDIRSLLQIIADVAGTNMVVSDSVTGEIAMRLQNVPWDQALDIILRTKGLGMRQQGNVMLVAPVAELAERDKIEAEAEKQKVDLAPLRSELVQVNYAKAADIAALLKEGDNSVLSERGRVSVDERTNTLLILETREKLAEIRTLVARLDIPVKQVLIESRIVIANNDYSRELGTRFGVSAVARNGRNGLISTSGSAEANDTTVNSFISNGNGRASVGNLEDRFNVSLPAGGNAGRIALAVLGSDYLVDLELSALQAEGRGEVVSTPRVITSNAKQASIEQGVEIPYQEAASSGATAVSFKKAVLSLSVTPQVTPDDRIIMDLAVNNDSVGQSYATATGSIPSIDTRKVTTQVLVQNGQTVVLGGIYQQENRNSVSKIPLLGDIPILGAAFRNRTTVNNKDELLIFVTPKILREGLQDH</sequence>
<dbReference type="InterPro" id="IPR005644">
    <property type="entry name" value="NolW-like"/>
</dbReference>
<dbReference type="PANTHER" id="PTHR30604:SF1">
    <property type="entry name" value="DNA UTILIZATION PROTEIN HOFQ"/>
    <property type="match status" value="1"/>
</dbReference>
<evidence type="ECO:0000256" key="8">
    <source>
        <dbReference type="RuleBase" id="RU004004"/>
    </source>
</evidence>
<reference evidence="10 11" key="1">
    <citation type="submission" date="2016-11" db="EMBL/GenBank/DDBJ databases">
        <authorList>
            <person name="Jaros S."/>
            <person name="Januszkiewicz K."/>
            <person name="Wedrychowicz H."/>
        </authorList>
    </citation>
    <scope>NUCLEOTIDE SEQUENCE [LARGE SCALE GENOMIC DNA]</scope>
    <source>
        <strain evidence="10 11">CGMCC 1.7049</strain>
    </source>
</reference>
<comment type="subcellular location">
    <subcellularLocation>
        <location evidence="8">Cell outer membrane</location>
    </subcellularLocation>
    <subcellularLocation>
        <location evidence="1">Membrane</location>
    </subcellularLocation>
</comment>
<keyword evidence="4" id="KW-0653">Protein transport</keyword>
<evidence type="ECO:0000313" key="11">
    <source>
        <dbReference type="Proteomes" id="UP000199758"/>
    </source>
</evidence>
<keyword evidence="5" id="KW-0472">Membrane</keyword>
<evidence type="ECO:0000256" key="5">
    <source>
        <dbReference type="ARBA" id="ARBA00023136"/>
    </source>
</evidence>
<keyword evidence="2 8" id="KW-0813">Transport</keyword>
<name>A0A1M5L9Z3_9GAMM</name>
<dbReference type="Pfam" id="PF00263">
    <property type="entry name" value="Secretin"/>
    <property type="match status" value="1"/>
</dbReference>
<dbReference type="InterPro" id="IPR051808">
    <property type="entry name" value="Type_IV_pilus_biogenesis"/>
</dbReference>
<dbReference type="PANTHER" id="PTHR30604">
    <property type="entry name" value="PROTEIN TRANSPORT PROTEIN HOFQ"/>
    <property type="match status" value="1"/>
</dbReference>
<evidence type="ECO:0000259" key="9">
    <source>
        <dbReference type="SMART" id="SM00965"/>
    </source>
</evidence>
<dbReference type="InterPro" id="IPR004846">
    <property type="entry name" value="T2SS/T3SS_dom"/>
</dbReference>
<dbReference type="InterPro" id="IPR021731">
    <property type="entry name" value="AMIN_dom"/>
</dbReference>
<dbReference type="GO" id="GO:0009306">
    <property type="term" value="P:protein secretion"/>
    <property type="evidence" value="ECO:0007669"/>
    <property type="project" value="InterPro"/>
</dbReference>
<protein>
    <submittedName>
        <fullName evidence="10">Type IV pilus assembly protein PilQ</fullName>
    </submittedName>
</protein>
<feature type="domain" description="Secretin/TonB short N-terminal" evidence="9">
    <location>
        <begin position="356"/>
        <end position="404"/>
    </location>
</feature>
<evidence type="ECO:0000256" key="4">
    <source>
        <dbReference type="ARBA" id="ARBA00022927"/>
    </source>
</evidence>
<evidence type="ECO:0000313" key="10">
    <source>
        <dbReference type="EMBL" id="SHG61780.1"/>
    </source>
</evidence>
<evidence type="ECO:0000256" key="6">
    <source>
        <dbReference type="ARBA" id="ARBA00023237"/>
    </source>
</evidence>
<keyword evidence="11" id="KW-1185">Reference proteome</keyword>
<dbReference type="Pfam" id="PF07660">
    <property type="entry name" value="STN"/>
    <property type="match status" value="1"/>
</dbReference>
<dbReference type="Pfam" id="PF03958">
    <property type="entry name" value="Secretin_N"/>
    <property type="match status" value="1"/>
</dbReference>
<evidence type="ECO:0000256" key="2">
    <source>
        <dbReference type="ARBA" id="ARBA00022448"/>
    </source>
</evidence>
<keyword evidence="3" id="KW-0732">Signal</keyword>